<organism evidence="1 2">
    <name type="scientific">Mycena pura</name>
    <dbReference type="NCBI Taxonomy" id="153505"/>
    <lineage>
        <taxon>Eukaryota</taxon>
        <taxon>Fungi</taxon>
        <taxon>Dikarya</taxon>
        <taxon>Basidiomycota</taxon>
        <taxon>Agaricomycotina</taxon>
        <taxon>Agaricomycetes</taxon>
        <taxon>Agaricomycetidae</taxon>
        <taxon>Agaricales</taxon>
        <taxon>Marasmiineae</taxon>
        <taxon>Mycenaceae</taxon>
        <taxon>Mycena</taxon>
    </lineage>
</organism>
<name>A0AAD6UM21_9AGAR</name>
<reference evidence="1" key="1">
    <citation type="submission" date="2023-03" db="EMBL/GenBank/DDBJ databases">
        <title>Massive genome expansion in bonnet fungi (Mycena s.s.) driven by repeated elements and novel gene families across ecological guilds.</title>
        <authorList>
            <consortium name="Lawrence Berkeley National Laboratory"/>
            <person name="Harder C.B."/>
            <person name="Miyauchi S."/>
            <person name="Viragh M."/>
            <person name="Kuo A."/>
            <person name="Thoen E."/>
            <person name="Andreopoulos B."/>
            <person name="Lu D."/>
            <person name="Skrede I."/>
            <person name="Drula E."/>
            <person name="Henrissat B."/>
            <person name="Morin E."/>
            <person name="Kohler A."/>
            <person name="Barry K."/>
            <person name="LaButti K."/>
            <person name="Morin E."/>
            <person name="Salamov A."/>
            <person name="Lipzen A."/>
            <person name="Mereny Z."/>
            <person name="Hegedus B."/>
            <person name="Baldrian P."/>
            <person name="Stursova M."/>
            <person name="Weitz H."/>
            <person name="Taylor A."/>
            <person name="Grigoriev I.V."/>
            <person name="Nagy L.G."/>
            <person name="Martin F."/>
            <person name="Kauserud H."/>
        </authorList>
    </citation>
    <scope>NUCLEOTIDE SEQUENCE</scope>
    <source>
        <strain evidence="1">9144</strain>
    </source>
</reference>
<keyword evidence="2" id="KW-1185">Reference proteome</keyword>
<accession>A0AAD6UM21</accession>
<dbReference type="AlphaFoldDB" id="A0AAD6UM21"/>
<dbReference type="EMBL" id="JARJCW010000155">
    <property type="protein sequence ID" value="KAJ7190199.1"/>
    <property type="molecule type" value="Genomic_DNA"/>
</dbReference>
<comment type="caution">
    <text evidence="1">The sequence shown here is derived from an EMBL/GenBank/DDBJ whole genome shotgun (WGS) entry which is preliminary data.</text>
</comment>
<proteinExistence type="predicted"/>
<sequence length="300" mass="33553">MFDLDIVDYGNIPTLIAQVRKRLNTIEFLERLNVIARTAEGIKKMTSVPRREDVLFGFFERHLGEAGKMTTARIGLELQLADILSDVGSLEDQSFWYYPLQRLVETGNVWGSGRDWASCLETALVMLLRSARSRSGRAKLEAFLGILPAFKEDHLNMLALGNTPYTGKPETILAVMNALPRGSEDGKLMQFLVGRLEAIIVPEKPLESWVLLAFTRHSRSLAFQLSVAQHTRILAKLLSATLEEATRAQGEEIILAMLQQSDQIRQVVFDAGIFDMLLFDGSRSAQKFLSQVVEEAPTTV</sequence>
<gene>
    <name evidence="1" type="ORF">GGX14DRAFT_53466</name>
</gene>
<dbReference type="Proteomes" id="UP001219525">
    <property type="component" value="Unassembled WGS sequence"/>
</dbReference>
<evidence type="ECO:0000313" key="1">
    <source>
        <dbReference type="EMBL" id="KAJ7190199.1"/>
    </source>
</evidence>
<evidence type="ECO:0000313" key="2">
    <source>
        <dbReference type="Proteomes" id="UP001219525"/>
    </source>
</evidence>
<protein>
    <submittedName>
        <fullName evidence="1">Uncharacterized protein</fullName>
    </submittedName>
</protein>